<proteinExistence type="predicted"/>
<feature type="signal peptide" evidence="1">
    <location>
        <begin position="1"/>
        <end position="17"/>
    </location>
</feature>
<reference evidence="2" key="1">
    <citation type="submission" date="2023-06" db="EMBL/GenBank/DDBJ databases">
        <title>Draft genome of Marssonina rosae.</title>
        <authorList>
            <person name="Cheng Q."/>
        </authorList>
    </citation>
    <scope>NUCLEOTIDE SEQUENCE</scope>
    <source>
        <strain evidence="2">R4</strain>
    </source>
</reference>
<keyword evidence="1" id="KW-0732">Signal</keyword>
<dbReference type="EMBL" id="JAUBYV010000005">
    <property type="protein sequence ID" value="KAK2626695.1"/>
    <property type="molecule type" value="Genomic_DNA"/>
</dbReference>
<comment type="caution">
    <text evidence="2">The sequence shown here is derived from an EMBL/GenBank/DDBJ whole genome shotgun (WGS) entry which is preliminary data.</text>
</comment>
<gene>
    <name evidence="2" type="ORF">QTJ16_003870</name>
</gene>
<evidence type="ECO:0000313" key="3">
    <source>
        <dbReference type="Proteomes" id="UP001285354"/>
    </source>
</evidence>
<sequence length="176" mass="18023">MYTSVILLASIISSAAAAALPAPETFAADLPLGAQCDPALNLCNFGADCYAVNKEQITRCGNFQSSCTSNAQCAYNTCVNGACNGLLPTTTAPAYTPTAEPILVYLPLGAECNPNSTPCANGSDCYAITADQKLRCGNFQSSCTSNDQCAFNTCVDGACTGLLPTTTPAATTPATY</sequence>
<accession>A0AAD9SZT8</accession>
<protein>
    <submittedName>
        <fullName evidence="2">Uncharacterized protein</fullName>
    </submittedName>
</protein>
<name>A0AAD9SZT8_9HELO</name>
<keyword evidence="3" id="KW-1185">Reference proteome</keyword>
<evidence type="ECO:0000256" key="1">
    <source>
        <dbReference type="SAM" id="SignalP"/>
    </source>
</evidence>
<dbReference type="Proteomes" id="UP001285354">
    <property type="component" value="Unassembled WGS sequence"/>
</dbReference>
<feature type="chain" id="PRO_5042184138" evidence="1">
    <location>
        <begin position="18"/>
        <end position="176"/>
    </location>
</feature>
<evidence type="ECO:0000313" key="2">
    <source>
        <dbReference type="EMBL" id="KAK2626695.1"/>
    </source>
</evidence>
<dbReference type="AlphaFoldDB" id="A0AAD9SZT8"/>
<organism evidence="2 3">
    <name type="scientific">Diplocarpon rosae</name>
    <dbReference type="NCBI Taxonomy" id="946125"/>
    <lineage>
        <taxon>Eukaryota</taxon>
        <taxon>Fungi</taxon>
        <taxon>Dikarya</taxon>
        <taxon>Ascomycota</taxon>
        <taxon>Pezizomycotina</taxon>
        <taxon>Leotiomycetes</taxon>
        <taxon>Helotiales</taxon>
        <taxon>Drepanopezizaceae</taxon>
        <taxon>Diplocarpon</taxon>
    </lineage>
</organism>